<sequence>MPPAPPDPADTAWDVAIVGAGPAGAAIAITLAGLGRRVLLVEERVSTSFKLGESLAPASIGLVKHFLGDLEDPGRNLPVLFRTAGNVSLWATGQAEITDFFFTMTGFGLCVDRLAFDEALRSQAAAAGATLLRGARFQSCARIADGACNWQLLLASETRTHSCRARYLVDCSGRRAAVARTLGVPILDHYDGLFAYAQWFACAGNDDDRYTRIEAAPQGWWYSNRLPGAEGDETRRLVVWQSDKDLPEAKMAAHREGFDRLLRGSEHIGPLLQARGYRPCGVIRGAPANSQRLRDFCGDAWMAVGDAAQAYDPLSSQGIDKALRTGSHAGHMIHYALEDCPGGAEGLGGGNAHVRQYDEQQRRLWQEYVSKREYYYRMQPRWPDQPFWQRRRQDGPGEAGMLQP</sequence>
<dbReference type="AlphaFoldDB" id="A0A853G1G5"/>
<name>A0A853G1G5_9BURK</name>
<protein>
    <submittedName>
        <fullName evidence="1">Tryptophan 7-halogenase</fullName>
    </submittedName>
</protein>
<proteinExistence type="predicted"/>
<dbReference type="InterPro" id="IPR036188">
    <property type="entry name" value="FAD/NAD-bd_sf"/>
</dbReference>
<dbReference type="Gene3D" id="3.30.9.100">
    <property type="match status" value="1"/>
</dbReference>
<dbReference type="Proteomes" id="UP000559809">
    <property type="component" value="Unassembled WGS sequence"/>
</dbReference>
<evidence type="ECO:0000313" key="2">
    <source>
        <dbReference type="Proteomes" id="UP000559809"/>
    </source>
</evidence>
<organism evidence="1 2">
    <name type="scientific">Parapusillimonas granuli</name>
    <dbReference type="NCBI Taxonomy" id="380911"/>
    <lineage>
        <taxon>Bacteria</taxon>
        <taxon>Pseudomonadati</taxon>
        <taxon>Pseudomonadota</taxon>
        <taxon>Betaproteobacteria</taxon>
        <taxon>Burkholderiales</taxon>
        <taxon>Alcaligenaceae</taxon>
        <taxon>Parapusillimonas</taxon>
    </lineage>
</organism>
<dbReference type="PANTHER" id="PTHR43747:SF1">
    <property type="entry name" value="SLR1998 PROTEIN"/>
    <property type="match status" value="1"/>
</dbReference>
<dbReference type="Gene3D" id="3.50.50.60">
    <property type="entry name" value="FAD/NAD(P)-binding domain"/>
    <property type="match status" value="1"/>
</dbReference>
<dbReference type="InterPro" id="IPR050816">
    <property type="entry name" value="Flavin-dep_Halogenase_NPB"/>
</dbReference>
<dbReference type="EMBL" id="JACCEM010000002">
    <property type="protein sequence ID" value="NYT48651.1"/>
    <property type="molecule type" value="Genomic_DNA"/>
</dbReference>
<reference evidence="1 2" key="1">
    <citation type="submission" date="2020-07" db="EMBL/GenBank/DDBJ databases">
        <title>Taxonomic revisions and descriptions of new bacterial species based on genomic comparisons in the high-G+C-content subgroup of the family Alcaligenaceae.</title>
        <authorList>
            <person name="Szabo A."/>
            <person name="Felfoldi T."/>
        </authorList>
    </citation>
    <scope>NUCLEOTIDE SEQUENCE [LARGE SCALE GENOMIC DNA]</scope>
    <source>
        <strain evidence="1 2">LMG 24012</strain>
    </source>
</reference>
<dbReference type="SUPFAM" id="SSF51905">
    <property type="entry name" value="FAD/NAD(P)-binding domain"/>
    <property type="match status" value="1"/>
</dbReference>
<dbReference type="RefSeq" id="WP_180153934.1">
    <property type="nucleotide sequence ID" value="NZ_JACCEM010000002.1"/>
</dbReference>
<evidence type="ECO:0000313" key="1">
    <source>
        <dbReference type="EMBL" id="NYT48651.1"/>
    </source>
</evidence>
<dbReference type="Pfam" id="PF12831">
    <property type="entry name" value="FAD_oxidored"/>
    <property type="match status" value="1"/>
</dbReference>
<dbReference type="PRINTS" id="PR00420">
    <property type="entry name" value="RNGMNOXGNASE"/>
</dbReference>
<keyword evidence="2" id="KW-1185">Reference proteome</keyword>
<gene>
    <name evidence="1" type="ORF">H0A72_04945</name>
</gene>
<comment type="caution">
    <text evidence="1">The sequence shown here is derived from an EMBL/GenBank/DDBJ whole genome shotgun (WGS) entry which is preliminary data.</text>
</comment>
<dbReference type="PANTHER" id="PTHR43747">
    <property type="entry name" value="FAD-BINDING PROTEIN"/>
    <property type="match status" value="1"/>
</dbReference>
<accession>A0A853G1G5</accession>